<dbReference type="SUPFAM" id="SSF82171">
    <property type="entry name" value="DPP6 N-terminal domain-like"/>
    <property type="match status" value="1"/>
</dbReference>
<evidence type="ECO:0000256" key="3">
    <source>
        <dbReference type="SAM" id="Phobius"/>
    </source>
</evidence>
<dbReference type="Gene3D" id="1.10.10.10">
    <property type="entry name" value="Winged helix-like DNA-binding domain superfamily/Winged helix DNA-binding domain"/>
    <property type="match status" value="1"/>
</dbReference>
<keyword evidence="3" id="KW-1133">Transmembrane helix</keyword>
<dbReference type="InterPro" id="IPR001867">
    <property type="entry name" value="OmpR/PhoB-type_DNA-bd"/>
</dbReference>
<evidence type="ECO:0000259" key="4">
    <source>
        <dbReference type="PROSITE" id="PS51755"/>
    </source>
</evidence>
<organism evidence="5 6">
    <name type="scientific">Thalassotalea castellviae</name>
    <dbReference type="NCBI Taxonomy" id="3075612"/>
    <lineage>
        <taxon>Bacteria</taxon>
        <taxon>Pseudomonadati</taxon>
        <taxon>Pseudomonadota</taxon>
        <taxon>Gammaproteobacteria</taxon>
        <taxon>Alteromonadales</taxon>
        <taxon>Colwelliaceae</taxon>
        <taxon>Thalassotalea</taxon>
    </lineage>
</organism>
<proteinExistence type="predicted"/>
<comment type="caution">
    <text evidence="5">The sequence shown here is derived from an EMBL/GenBank/DDBJ whole genome shotgun (WGS) entry which is preliminary data.</text>
</comment>
<dbReference type="RefSeq" id="WP_311576315.1">
    <property type="nucleotide sequence ID" value="NZ_JAVRIF010000001.1"/>
</dbReference>
<sequence length="677" mass="78518">MHYAFGSIVVDTEQIIVTKQGEPLEFEPRVFELLVFFCQHPLEAIPREILVNEVWDGRIVSDAAVNRAVGELRKLIEDQPSKPQWIKTVSKVGYRLTVKPRLIGSFENDSKNVKPKLKITQRLKLFSLKSIWIVSSVLLMAIFILIFNDAKKTAHVKIVDRQPVTSTMGSAFNPFYASTTKTLYYLHRSEQSTHAQVYFQQNNMTAKRLSQDNFYYTDVIAANDGNIYATRLNNLEERACEIVFFDKKSQQFHRLIECGKRVFTPIVHDQRKNRLIYRFRNSISEPYALYSYQLDTGRKTQLTHPAQSGNNLGDYLFALSKDNLSLAVVEYDADGTDRLKLLDLADNKIQTNVPFINNVYGLLWQDNHQLLTSNNTGLYLYDVKNIAFETVEKSDQFGRLMQDDNNQKIFSERGQSTVNIFKYSINKAQPQALTRSSGISHRAKFASQSNSFAFVSDRTGQLSIYLKQDEQVPYAIEFEDTIEFVSAMSWSADDEKLVVSMNNRLYLYSVKEKTWQPLVPTFGKVHHVTFVNESIMFSAEVNGKWNIWQLTLHDLQVKQVTRKGGYSVQGNDKYVYFTKFTQPGLFQIDLETQIESQIIQSLPITGWRHWQLRDDKIYYILNKEYRVFDVNSRVSQPIYRFDQKVPFSCDMTFNHQTFACEKVEVNTSNIWQFQLAH</sequence>
<evidence type="ECO:0000256" key="1">
    <source>
        <dbReference type="ARBA" id="ARBA00023125"/>
    </source>
</evidence>
<keyword evidence="3" id="KW-0472">Membrane</keyword>
<keyword evidence="3" id="KW-0812">Transmembrane</keyword>
<protein>
    <submittedName>
        <fullName evidence="5">Winged helix-turn-helix domain-containing protein</fullName>
    </submittedName>
</protein>
<evidence type="ECO:0000313" key="6">
    <source>
        <dbReference type="Proteomes" id="UP001266357"/>
    </source>
</evidence>
<feature type="DNA-binding region" description="OmpR/PhoB-type" evidence="2">
    <location>
        <begin position="1"/>
        <end position="98"/>
    </location>
</feature>
<dbReference type="Gene3D" id="2.130.10.10">
    <property type="entry name" value="YVTN repeat-like/Quinoprotein amine dehydrogenase"/>
    <property type="match status" value="1"/>
</dbReference>
<accession>A0ABU2ZWL6</accession>
<dbReference type="CDD" id="cd00383">
    <property type="entry name" value="trans_reg_C"/>
    <property type="match status" value="1"/>
</dbReference>
<dbReference type="InterPro" id="IPR016032">
    <property type="entry name" value="Sig_transdc_resp-reg_C-effctor"/>
</dbReference>
<dbReference type="EMBL" id="JAVRIF010000001">
    <property type="protein sequence ID" value="MDT0602316.1"/>
    <property type="molecule type" value="Genomic_DNA"/>
</dbReference>
<keyword evidence="6" id="KW-1185">Reference proteome</keyword>
<dbReference type="PANTHER" id="PTHR36842">
    <property type="entry name" value="PROTEIN TOLB HOMOLOG"/>
    <property type="match status" value="1"/>
</dbReference>
<dbReference type="Pfam" id="PF00486">
    <property type="entry name" value="Trans_reg_C"/>
    <property type="match status" value="1"/>
</dbReference>
<dbReference type="PROSITE" id="PS51755">
    <property type="entry name" value="OMPR_PHOB"/>
    <property type="match status" value="1"/>
</dbReference>
<gene>
    <name evidence="5" type="ORF">RM573_01795</name>
</gene>
<reference evidence="5 6" key="1">
    <citation type="submission" date="2023-09" db="EMBL/GenBank/DDBJ databases">
        <authorList>
            <person name="Rey-Velasco X."/>
        </authorList>
    </citation>
    <scope>NUCLEOTIDE SEQUENCE [LARGE SCALE GENOMIC DNA]</scope>
    <source>
        <strain evidence="5 6">W431</strain>
    </source>
</reference>
<dbReference type="PANTHER" id="PTHR36842:SF1">
    <property type="entry name" value="PROTEIN TOLB"/>
    <property type="match status" value="1"/>
</dbReference>
<dbReference type="SMART" id="SM00862">
    <property type="entry name" value="Trans_reg_C"/>
    <property type="match status" value="1"/>
</dbReference>
<dbReference type="InterPro" id="IPR015943">
    <property type="entry name" value="WD40/YVTN_repeat-like_dom_sf"/>
</dbReference>
<feature type="transmembrane region" description="Helical" evidence="3">
    <location>
        <begin position="126"/>
        <end position="147"/>
    </location>
</feature>
<dbReference type="InterPro" id="IPR036388">
    <property type="entry name" value="WH-like_DNA-bd_sf"/>
</dbReference>
<evidence type="ECO:0000256" key="2">
    <source>
        <dbReference type="PROSITE-ProRule" id="PRU01091"/>
    </source>
</evidence>
<name>A0ABU2ZWL6_9GAMM</name>
<evidence type="ECO:0000313" key="5">
    <source>
        <dbReference type="EMBL" id="MDT0602316.1"/>
    </source>
</evidence>
<keyword evidence="1 2" id="KW-0238">DNA-binding</keyword>
<dbReference type="SUPFAM" id="SSF46894">
    <property type="entry name" value="C-terminal effector domain of the bipartite response regulators"/>
    <property type="match status" value="1"/>
</dbReference>
<dbReference type="Proteomes" id="UP001266357">
    <property type="component" value="Unassembled WGS sequence"/>
</dbReference>
<feature type="domain" description="OmpR/PhoB-type" evidence="4">
    <location>
        <begin position="1"/>
        <end position="98"/>
    </location>
</feature>